<evidence type="ECO:0000256" key="1">
    <source>
        <dbReference type="ARBA" id="ARBA00001971"/>
    </source>
</evidence>
<evidence type="ECO:0000313" key="13">
    <source>
        <dbReference type="Proteomes" id="UP001417504"/>
    </source>
</evidence>
<keyword evidence="4" id="KW-0812">Transmembrane</keyword>
<organism evidence="12 13">
    <name type="scientific">Stephania japonica</name>
    <dbReference type="NCBI Taxonomy" id="461633"/>
    <lineage>
        <taxon>Eukaryota</taxon>
        <taxon>Viridiplantae</taxon>
        <taxon>Streptophyta</taxon>
        <taxon>Embryophyta</taxon>
        <taxon>Tracheophyta</taxon>
        <taxon>Spermatophyta</taxon>
        <taxon>Magnoliopsida</taxon>
        <taxon>Ranunculales</taxon>
        <taxon>Menispermaceae</taxon>
        <taxon>Menispermoideae</taxon>
        <taxon>Cissampelideae</taxon>
        <taxon>Stephania</taxon>
    </lineage>
</organism>
<keyword evidence="13" id="KW-1185">Reference proteome</keyword>
<evidence type="ECO:0000256" key="4">
    <source>
        <dbReference type="ARBA" id="ARBA00022692"/>
    </source>
</evidence>
<evidence type="ECO:0000256" key="3">
    <source>
        <dbReference type="ARBA" id="ARBA00022617"/>
    </source>
</evidence>
<evidence type="ECO:0000256" key="9">
    <source>
        <dbReference type="ARBA" id="ARBA00023136"/>
    </source>
</evidence>
<evidence type="ECO:0000256" key="5">
    <source>
        <dbReference type="ARBA" id="ARBA00022723"/>
    </source>
</evidence>
<evidence type="ECO:0000313" key="12">
    <source>
        <dbReference type="EMBL" id="KAK9097269.1"/>
    </source>
</evidence>
<dbReference type="GO" id="GO:0020037">
    <property type="term" value="F:heme binding"/>
    <property type="evidence" value="ECO:0007669"/>
    <property type="project" value="InterPro"/>
</dbReference>
<dbReference type="Proteomes" id="UP001417504">
    <property type="component" value="Unassembled WGS sequence"/>
</dbReference>
<comment type="cofactor">
    <cofactor evidence="1 10">
        <name>heme</name>
        <dbReference type="ChEBI" id="CHEBI:30413"/>
    </cofactor>
</comment>
<dbReference type="GO" id="GO:0016020">
    <property type="term" value="C:membrane"/>
    <property type="evidence" value="ECO:0007669"/>
    <property type="project" value="UniProtKB-SubCell"/>
</dbReference>
<dbReference type="Pfam" id="PF00067">
    <property type="entry name" value="p450"/>
    <property type="match status" value="1"/>
</dbReference>
<evidence type="ECO:0000256" key="2">
    <source>
        <dbReference type="ARBA" id="ARBA00004370"/>
    </source>
</evidence>
<comment type="subcellular location">
    <subcellularLocation>
        <location evidence="2">Membrane</location>
    </subcellularLocation>
</comment>
<dbReference type="PANTHER" id="PTHR47947:SF26">
    <property type="entry name" value="CYTOCHROME P450"/>
    <property type="match status" value="1"/>
</dbReference>
<dbReference type="EMBL" id="JBBNAE010000009">
    <property type="protein sequence ID" value="KAK9097269.1"/>
    <property type="molecule type" value="Genomic_DNA"/>
</dbReference>
<keyword evidence="3 10" id="KW-0349">Heme</keyword>
<dbReference type="GO" id="GO:0004497">
    <property type="term" value="F:monooxygenase activity"/>
    <property type="evidence" value="ECO:0007669"/>
    <property type="project" value="UniProtKB-KW"/>
</dbReference>
<protein>
    <recommendedName>
        <fullName evidence="14">Cytochrome P450</fullName>
    </recommendedName>
</protein>
<dbReference type="PROSITE" id="PS00086">
    <property type="entry name" value="CYTOCHROME_P450"/>
    <property type="match status" value="1"/>
</dbReference>
<comment type="caution">
    <text evidence="12">The sequence shown here is derived from an EMBL/GenBank/DDBJ whole genome shotgun (WGS) entry which is preliminary data.</text>
</comment>
<accession>A0AAP0EYA8</accession>
<dbReference type="GO" id="GO:0005506">
    <property type="term" value="F:iron ion binding"/>
    <property type="evidence" value="ECO:0007669"/>
    <property type="project" value="InterPro"/>
</dbReference>
<evidence type="ECO:0000256" key="11">
    <source>
        <dbReference type="RuleBase" id="RU000461"/>
    </source>
</evidence>
<keyword evidence="6" id="KW-1133">Transmembrane helix</keyword>
<keyword evidence="11" id="KW-0503">Monooxygenase</keyword>
<proteinExistence type="inferred from homology"/>
<dbReference type="InterPro" id="IPR036396">
    <property type="entry name" value="Cyt_P450_sf"/>
</dbReference>
<dbReference type="InterPro" id="IPR050651">
    <property type="entry name" value="Plant_Cytochrome_P450_Monoox"/>
</dbReference>
<keyword evidence="7 11" id="KW-0560">Oxidoreductase</keyword>
<keyword evidence="5 10" id="KW-0479">Metal-binding</keyword>
<evidence type="ECO:0000256" key="8">
    <source>
        <dbReference type="ARBA" id="ARBA00023004"/>
    </source>
</evidence>
<sequence>MEWAMSLLLDHPEALDKARNEIDAHLTSTHEKSNGHRRLIQESDFANLPYLHNIIQETLRLHPAAPLLVPHSSSQDCTVGGYHVPRGTVLLANAWAVHRDPQLWVDPTEFRPERFDDERDVKYCLIPFGMGRRKCPGVGLATREMALCLGILIQCFEWGKVGDDPTDMSEGSGLTVTKHKALEATCWPRETMLDAGDQISVVQDSRYLKGKERCWEGVITAFRSSVVMGFPLATNGLFVLYTPSTFSNCTMELIRKGFLRAITGYGLSGVQFQRKRRGFGKGKARIWRVYA</sequence>
<dbReference type="GO" id="GO:0016705">
    <property type="term" value="F:oxidoreductase activity, acting on paired donors, with incorporation or reduction of molecular oxygen"/>
    <property type="evidence" value="ECO:0007669"/>
    <property type="project" value="InterPro"/>
</dbReference>
<dbReference type="InterPro" id="IPR002401">
    <property type="entry name" value="Cyt_P450_E_grp-I"/>
</dbReference>
<keyword evidence="9" id="KW-0472">Membrane</keyword>
<feature type="binding site" description="axial binding residue" evidence="10">
    <location>
        <position position="135"/>
    </location>
    <ligand>
        <name>heme</name>
        <dbReference type="ChEBI" id="CHEBI:30413"/>
    </ligand>
    <ligandPart>
        <name>Fe</name>
        <dbReference type="ChEBI" id="CHEBI:18248"/>
    </ligandPart>
</feature>
<dbReference type="Gene3D" id="1.10.630.10">
    <property type="entry name" value="Cytochrome P450"/>
    <property type="match status" value="1"/>
</dbReference>
<dbReference type="PRINTS" id="PR00385">
    <property type="entry name" value="P450"/>
</dbReference>
<evidence type="ECO:0008006" key="14">
    <source>
        <dbReference type="Google" id="ProtNLM"/>
    </source>
</evidence>
<name>A0AAP0EYA8_9MAGN</name>
<dbReference type="GO" id="GO:0044550">
    <property type="term" value="P:secondary metabolite biosynthetic process"/>
    <property type="evidence" value="ECO:0007669"/>
    <property type="project" value="UniProtKB-ARBA"/>
</dbReference>
<dbReference type="AlphaFoldDB" id="A0AAP0EYA8"/>
<dbReference type="SUPFAM" id="SSF48264">
    <property type="entry name" value="Cytochrome P450"/>
    <property type="match status" value="1"/>
</dbReference>
<evidence type="ECO:0000256" key="6">
    <source>
        <dbReference type="ARBA" id="ARBA00022989"/>
    </source>
</evidence>
<dbReference type="PANTHER" id="PTHR47947">
    <property type="entry name" value="CYTOCHROME P450 82C3-RELATED"/>
    <property type="match status" value="1"/>
</dbReference>
<evidence type="ECO:0000256" key="10">
    <source>
        <dbReference type="PIRSR" id="PIRSR602401-1"/>
    </source>
</evidence>
<keyword evidence="8 10" id="KW-0408">Iron</keyword>
<dbReference type="InterPro" id="IPR001128">
    <property type="entry name" value="Cyt_P450"/>
</dbReference>
<dbReference type="InterPro" id="IPR017972">
    <property type="entry name" value="Cyt_P450_CS"/>
</dbReference>
<reference evidence="12 13" key="1">
    <citation type="submission" date="2024-01" db="EMBL/GenBank/DDBJ databases">
        <title>Genome assemblies of Stephania.</title>
        <authorList>
            <person name="Yang L."/>
        </authorList>
    </citation>
    <scope>NUCLEOTIDE SEQUENCE [LARGE SCALE GENOMIC DNA]</scope>
    <source>
        <strain evidence="12">QJT</strain>
        <tissue evidence="12">Leaf</tissue>
    </source>
</reference>
<gene>
    <name evidence="12" type="ORF">Sjap_022766</name>
</gene>
<evidence type="ECO:0000256" key="7">
    <source>
        <dbReference type="ARBA" id="ARBA00023002"/>
    </source>
</evidence>
<comment type="similarity">
    <text evidence="11">Belongs to the cytochrome P450 family.</text>
</comment>
<dbReference type="PRINTS" id="PR00463">
    <property type="entry name" value="EP450I"/>
</dbReference>